<keyword evidence="1" id="KW-1133">Transmembrane helix</keyword>
<dbReference type="AlphaFoldDB" id="A0AAD7ZY75"/>
<gene>
    <name evidence="2" type="ORF">L9F63_018202</name>
</gene>
<protein>
    <submittedName>
        <fullName evidence="2">Uncharacterized protein</fullName>
    </submittedName>
</protein>
<feature type="transmembrane region" description="Helical" evidence="1">
    <location>
        <begin position="43"/>
        <end position="63"/>
    </location>
</feature>
<dbReference type="EMBL" id="JASPKZ010005682">
    <property type="protein sequence ID" value="KAJ9588422.1"/>
    <property type="molecule type" value="Genomic_DNA"/>
</dbReference>
<comment type="caution">
    <text evidence="2">The sequence shown here is derived from an EMBL/GenBank/DDBJ whole genome shotgun (WGS) entry which is preliminary data.</text>
</comment>
<reference evidence="2" key="2">
    <citation type="submission" date="2023-05" db="EMBL/GenBank/DDBJ databases">
        <authorList>
            <person name="Fouks B."/>
        </authorList>
    </citation>
    <scope>NUCLEOTIDE SEQUENCE</scope>
    <source>
        <strain evidence="2">Stay&amp;Tobe</strain>
        <tissue evidence="2">Testes</tissue>
    </source>
</reference>
<evidence type="ECO:0000313" key="3">
    <source>
        <dbReference type="Proteomes" id="UP001233999"/>
    </source>
</evidence>
<evidence type="ECO:0000256" key="1">
    <source>
        <dbReference type="SAM" id="Phobius"/>
    </source>
</evidence>
<reference evidence="2" key="1">
    <citation type="journal article" date="2023" name="IScience">
        <title>Live-bearing cockroach genome reveals convergent evolutionary mechanisms linked to viviparity in insects and beyond.</title>
        <authorList>
            <person name="Fouks B."/>
            <person name="Harrison M.C."/>
            <person name="Mikhailova A.A."/>
            <person name="Marchal E."/>
            <person name="English S."/>
            <person name="Carruthers M."/>
            <person name="Jennings E.C."/>
            <person name="Chiamaka E.L."/>
            <person name="Frigard R.A."/>
            <person name="Pippel M."/>
            <person name="Attardo G.M."/>
            <person name="Benoit J.B."/>
            <person name="Bornberg-Bauer E."/>
            <person name="Tobe S.S."/>
        </authorList>
    </citation>
    <scope>NUCLEOTIDE SEQUENCE</scope>
    <source>
        <strain evidence="2">Stay&amp;Tobe</strain>
    </source>
</reference>
<feature type="non-terminal residue" evidence="2">
    <location>
        <position position="1"/>
    </location>
</feature>
<organism evidence="2 3">
    <name type="scientific">Diploptera punctata</name>
    <name type="common">Pacific beetle cockroach</name>
    <dbReference type="NCBI Taxonomy" id="6984"/>
    <lineage>
        <taxon>Eukaryota</taxon>
        <taxon>Metazoa</taxon>
        <taxon>Ecdysozoa</taxon>
        <taxon>Arthropoda</taxon>
        <taxon>Hexapoda</taxon>
        <taxon>Insecta</taxon>
        <taxon>Pterygota</taxon>
        <taxon>Neoptera</taxon>
        <taxon>Polyneoptera</taxon>
        <taxon>Dictyoptera</taxon>
        <taxon>Blattodea</taxon>
        <taxon>Blaberoidea</taxon>
        <taxon>Blaberidae</taxon>
        <taxon>Diplopterinae</taxon>
        <taxon>Diploptera</taxon>
    </lineage>
</organism>
<proteinExistence type="predicted"/>
<sequence>FFFRCSVLLKVTISYVWKFQLSIHDDNIEHGLVDKSVMGYRMWVYPMFPLSLINIILTYFNLISNRRPDTFSLTKVWYLLDTFYLYIIDVLPIVVLNAVFYREIYQNIVISYFLAQCNLPKIYWSHSLPSIKEGFVKKATEFLLCNMITQHFIFLSNLVPILTKLYMSVRIRRYYNVLINQSMYCTFRIRYKVK</sequence>
<feature type="non-terminal residue" evidence="2">
    <location>
        <position position="194"/>
    </location>
</feature>
<keyword evidence="1" id="KW-0472">Membrane</keyword>
<keyword evidence="1" id="KW-0812">Transmembrane</keyword>
<name>A0AAD7ZY75_DIPPU</name>
<keyword evidence="3" id="KW-1185">Reference proteome</keyword>
<evidence type="ECO:0000313" key="2">
    <source>
        <dbReference type="EMBL" id="KAJ9588422.1"/>
    </source>
</evidence>
<dbReference type="Proteomes" id="UP001233999">
    <property type="component" value="Unassembled WGS sequence"/>
</dbReference>
<accession>A0AAD7ZY75</accession>
<feature type="transmembrane region" description="Helical" evidence="1">
    <location>
        <begin position="83"/>
        <end position="101"/>
    </location>
</feature>